<comment type="similarity">
    <text evidence="9">Belongs to the methyl-accepting chemotaxis (MCP) protein family.</text>
</comment>
<keyword evidence="6 11" id="KW-1133">Transmembrane helix</keyword>
<protein>
    <submittedName>
        <fullName evidence="14">Methyl-accepting chemotaxis protein</fullName>
    </submittedName>
</protein>
<evidence type="ECO:0000256" key="7">
    <source>
        <dbReference type="ARBA" id="ARBA00023136"/>
    </source>
</evidence>
<dbReference type="GeneID" id="93712714"/>
<dbReference type="InterPro" id="IPR004089">
    <property type="entry name" value="MCPsignal_dom"/>
</dbReference>
<keyword evidence="4" id="KW-0145">Chemotaxis</keyword>
<evidence type="ECO:0000259" key="12">
    <source>
        <dbReference type="PROSITE" id="PS50111"/>
    </source>
</evidence>
<dbReference type="Pfam" id="PF00672">
    <property type="entry name" value="HAMP"/>
    <property type="match status" value="1"/>
</dbReference>
<keyword evidence="8 10" id="KW-0807">Transducer</keyword>
<organism evidence="14 15">
    <name type="scientific">Priestia endophytica DSM 13796</name>
    <dbReference type="NCBI Taxonomy" id="1121089"/>
    <lineage>
        <taxon>Bacteria</taxon>
        <taxon>Bacillati</taxon>
        <taxon>Bacillota</taxon>
        <taxon>Bacilli</taxon>
        <taxon>Bacillales</taxon>
        <taxon>Bacillaceae</taxon>
        <taxon>Priestia</taxon>
    </lineage>
</organism>
<feature type="transmembrane region" description="Helical" evidence="11">
    <location>
        <begin position="12"/>
        <end position="33"/>
    </location>
</feature>
<evidence type="ECO:0000313" key="14">
    <source>
        <dbReference type="EMBL" id="SFQ84033.1"/>
    </source>
</evidence>
<dbReference type="InterPro" id="IPR029151">
    <property type="entry name" value="Sensor-like_sf"/>
</dbReference>
<feature type="domain" description="Methyl-accepting transducer" evidence="12">
    <location>
        <begin position="276"/>
        <end position="512"/>
    </location>
</feature>
<keyword evidence="15" id="KW-1185">Reference proteome</keyword>
<evidence type="ECO:0000256" key="6">
    <source>
        <dbReference type="ARBA" id="ARBA00022989"/>
    </source>
</evidence>
<dbReference type="PANTHER" id="PTHR32089">
    <property type="entry name" value="METHYL-ACCEPTING CHEMOTAXIS PROTEIN MCPB"/>
    <property type="match status" value="1"/>
</dbReference>
<comment type="caution">
    <text evidence="14">The sequence shown here is derived from an EMBL/GenBank/DDBJ whole genome shotgun (WGS) entry which is preliminary data.</text>
</comment>
<feature type="domain" description="HAMP" evidence="13">
    <location>
        <begin position="205"/>
        <end position="257"/>
    </location>
</feature>
<name>A0A1I6BSZ4_9BACI</name>
<dbReference type="EMBL" id="FOXX01000013">
    <property type="protein sequence ID" value="SFQ84033.1"/>
    <property type="molecule type" value="Genomic_DNA"/>
</dbReference>
<dbReference type="PROSITE" id="PS50885">
    <property type="entry name" value="HAMP"/>
    <property type="match status" value="1"/>
</dbReference>
<evidence type="ECO:0000256" key="4">
    <source>
        <dbReference type="ARBA" id="ARBA00022500"/>
    </source>
</evidence>
<evidence type="ECO:0000256" key="9">
    <source>
        <dbReference type="ARBA" id="ARBA00029447"/>
    </source>
</evidence>
<evidence type="ECO:0000256" key="1">
    <source>
        <dbReference type="ARBA" id="ARBA00004651"/>
    </source>
</evidence>
<dbReference type="InterPro" id="IPR033463">
    <property type="entry name" value="sCache_3"/>
</dbReference>
<dbReference type="SMART" id="SM00304">
    <property type="entry name" value="HAMP"/>
    <property type="match status" value="1"/>
</dbReference>
<dbReference type="PANTHER" id="PTHR32089:SF114">
    <property type="entry name" value="METHYL-ACCEPTING CHEMOTAXIS PROTEIN MCPB"/>
    <property type="match status" value="1"/>
</dbReference>
<dbReference type="InterPro" id="IPR003660">
    <property type="entry name" value="HAMP_dom"/>
</dbReference>
<evidence type="ECO:0000256" key="10">
    <source>
        <dbReference type="PROSITE-ProRule" id="PRU00284"/>
    </source>
</evidence>
<feature type="transmembrane region" description="Helical" evidence="11">
    <location>
        <begin position="181"/>
        <end position="203"/>
    </location>
</feature>
<dbReference type="SMART" id="SM00283">
    <property type="entry name" value="MA"/>
    <property type="match status" value="1"/>
</dbReference>
<dbReference type="Proteomes" id="UP000182762">
    <property type="component" value="Unassembled WGS sequence"/>
</dbReference>
<dbReference type="CDD" id="cd11386">
    <property type="entry name" value="MCP_signal"/>
    <property type="match status" value="1"/>
</dbReference>
<keyword evidence="3" id="KW-0488">Methylation</keyword>
<evidence type="ECO:0000256" key="8">
    <source>
        <dbReference type="ARBA" id="ARBA00023224"/>
    </source>
</evidence>
<dbReference type="Pfam" id="PF17202">
    <property type="entry name" value="sCache_3_3"/>
    <property type="match status" value="1"/>
</dbReference>
<dbReference type="RefSeq" id="WP_082802482.1">
    <property type="nucleotide sequence ID" value="NZ_FOXX01000013.1"/>
</dbReference>
<comment type="subcellular location">
    <subcellularLocation>
        <location evidence="1">Cell membrane</location>
        <topology evidence="1">Multi-pass membrane protein</topology>
    </subcellularLocation>
</comment>
<keyword evidence="2" id="KW-1003">Cell membrane</keyword>
<evidence type="ECO:0000256" key="3">
    <source>
        <dbReference type="ARBA" id="ARBA00022481"/>
    </source>
</evidence>
<dbReference type="Gene3D" id="1.10.287.950">
    <property type="entry name" value="Methyl-accepting chemotaxis protein"/>
    <property type="match status" value="1"/>
</dbReference>
<evidence type="ECO:0000256" key="11">
    <source>
        <dbReference type="SAM" id="Phobius"/>
    </source>
</evidence>
<dbReference type="SUPFAM" id="SSF103190">
    <property type="entry name" value="Sensory domain-like"/>
    <property type="match status" value="1"/>
</dbReference>
<dbReference type="SUPFAM" id="SSF58104">
    <property type="entry name" value="Methyl-accepting chemotaxis protein (MCP) signaling domain"/>
    <property type="match status" value="1"/>
</dbReference>
<proteinExistence type="inferred from homology"/>
<evidence type="ECO:0000256" key="2">
    <source>
        <dbReference type="ARBA" id="ARBA00022475"/>
    </source>
</evidence>
<gene>
    <name evidence="14" type="ORF">SAMN02745910_04149</name>
</gene>
<keyword evidence="7 11" id="KW-0472">Membrane</keyword>
<dbReference type="CDD" id="cd06225">
    <property type="entry name" value="HAMP"/>
    <property type="match status" value="1"/>
</dbReference>
<accession>A0A1I6BSZ4</accession>
<reference evidence="14 15" key="1">
    <citation type="submission" date="2016-10" db="EMBL/GenBank/DDBJ databases">
        <authorList>
            <person name="Varghese N."/>
            <person name="Submissions S."/>
        </authorList>
    </citation>
    <scope>NUCLEOTIDE SEQUENCE [LARGE SCALE GENOMIC DNA]</scope>
    <source>
        <strain evidence="14 15">DSM 13796</strain>
    </source>
</reference>
<evidence type="ECO:0000313" key="15">
    <source>
        <dbReference type="Proteomes" id="UP000182762"/>
    </source>
</evidence>
<dbReference type="PROSITE" id="PS50111">
    <property type="entry name" value="CHEMOTAXIS_TRANSDUC_2"/>
    <property type="match status" value="1"/>
</dbReference>
<sequence length="562" mass="62186">MLKLKLGTKINLLVFCIVFILCSLIGTVFFHIITDDIKEIATQKAQADLKISYSYISSRYKGEWTLKKDGLYKGKTRMNGNYAIVDQIGNLTGDTVTLFEKEVPVTSNVMTNGKRAIGTKLDPKVAKTIFEDKRRFYGEADIVGVPYQTAYMPIRAKNGDIIGIFYVGANQDMIKETTRSFFLLFTCTVLIILILSGIATYLFTNKMKKRLNKLSAAFEKAGDGDLTVELQDTAHDELTVLADSFNKMKENLHTMIRKISRTSEQVASSSEQLKNGAQEANEATVKITESIQLVAHASENQMASMMESEQALENVTVGIQKIAEGSKMMATKGKLTNELVSEGRNLIESSSFQMKTIEESVLQSKQAIQLLNRRSKEIEEISAFITDVANQTNLLALNASIEAARAGEHGRGFAVVAEEVRKLAEQSQQSAAQISNFIKEIQKEIVATAQSIHHVKEDVQNGLTLVRKTEDTFREITSFTTKLEQTITKSVSITEHMTSHTQEVTATASSITEVAKENADHVQSVAALTEEQLASMDEINASAHSLSKVATNLQKLVTHFKI</sequence>
<dbReference type="Pfam" id="PF00015">
    <property type="entry name" value="MCPsignal"/>
    <property type="match status" value="1"/>
</dbReference>
<keyword evidence="5 11" id="KW-0812">Transmembrane</keyword>
<dbReference type="Gene3D" id="6.10.340.10">
    <property type="match status" value="1"/>
</dbReference>
<evidence type="ECO:0000259" key="13">
    <source>
        <dbReference type="PROSITE" id="PS50885"/>
    </source>
</evidence>
<evidence type="ECO:0000256" key="5">
    <source>
        <dbReference type="ARBA" id="ARBA00022692"/>
    </source>
</evidence>